<reference evidence="2 3" key="1">
    <citation type="submission" date="2019-03" db="EMBL/GenBank/DDBJ databases">
        <title>Roseomonas sp. a novel Roseomonas species isolated from Sea whip Gorgonian.</title>
        <authorList>
            <person name="Li F."/>
            <person name="Pan X."/>
            <person name="Huang S."/>
            <person name="Li Z."/>
            <person name="Meng B."/>
        </authorList>
    </citation>
    <scope>NUCLEOTIDE SEQUENCE [LARGE SCALE GENOMIC DNA]</scope>
    <source>
        <strain evidence="2 3">M0104</strain>
    </source>
</reference>
<dbReference type="PANTHER" id="PTHR36448">
    <property type="entry name" value="BLR7373 PROTEIN"/>
    <property type="match status" value="1"/>
</dbReference>
<evidence type="ECO:0000259" key="1">
    <source>
        <dbReference type="Pfam" id="PF07883"/>
    </source>
</evidence>
<dbReference type="Gene3D" id="2.60.120.10">
    <property type="entry name" value="Jelly Rolls"/>
    <property type="match status" value="1"/>
</dbReference>
<proteinExistence type="predicted"/>
<dbReference type="Proteomes" id="UP000460715">
    <property type="component" value="Unassembled WGS sequence"/>
</dbReference>
<dbReference type="SUPFAM" id="SSF51182">
    <property type="entry name" value="RmlC-like cupins"/>
    <property type="match status" value="1"/>
</dbReference>
<evidence type="ECO:0000313" key="2">
    <source>
        <dbReference type="EMBL" id="MXP62155.1"/>
    </source>
</evidence>
<dbReference type="CDD" id="cd02219">
    <property type="entry name" value="cupin_YjlB-like"/>
    <property type="match status" value="1"/>
</dbReference>
<accession>A0A845B670</accession>
<protein>
    <submittedName>
        <fullName evidence="2">Cupin domain-containing protein</fullName>
    </submittedName>
</protein>
<dbReference type="InterPro" id="IPR011051">
    <property type="entry name" value="RmlC_Cupin_sf"/>
</dbReference>
<dbReference type="OrthoDB" id="9791759at2"/>
<dbReference type="InterPro" id="IPR013096">
    <property type="entry name" value="Cupin_2"/>
</dbReference>
<gene>
    <name evidence="2" type="ORF">E0493_02160</name>
</gene>
<evidence type="ECO:0000313" key="3">
    <source>
        <dbReference type="Proteomes" id="UP000460715"/>
    </source>
</evidence>
<name>A0A845B670_9PROT</name>
<sequence>MQGDSFLQAENVWLEGQPDAPNNPRLPVRIHRCVLPPGEPEAAELLFASNGWPPAWRDGILSYVHFHSTAHEALAIARGEVAVRLGGEAGQDFVLKAGDVVMLPAGTGHQCLEASDDLLVVGAYPAGQRPDQHRAIVEQSAELRARIARLPDPPSCPVTGEAVPRRP</sequence>
<dbReference type="PIRSF" id="PIRSF019307">
    <property type="entry name" value="UCP019307"/>
    <property type="match status" value="1"/>
</dbReference>
<dbReference type="InterPro" id="IPR014500">
    <property type="entry name" value="UCP019307_cupin"/>
</dbReference>
<dbReference type="PANTHER" id="PTHR36448:SF2">
    <property type="entry name" value="CUPIN TYPE-1 DOMAIN-CONTAINING PROTEIN"/>
    <property type="match status" value="1"/>
</dbReference>
<dbReference type="InterPro" id="IPR047121">
    <property type="entry name" value="YjiB-like"/>
</dbReference>
<organism evidence="2 3">
    <name type="scientific">Teichococcus coralli</name>
    <dbReference type="NCBI Taxonomy" id="2545983"/>
    <lineage>
        <taxon>Bacteria</taxon>
        <taxon>Pseudomonadati</taxon>
        <taxon>Pseudomonadota</taxon>
        <taxon>Alphaproteobacteria</taxon>
        <taxon>Acetobacterales</taxon>
        <taxon>Roseomonadaceae</taxon>
        <taxon>Roseomonas</taxon>
    </lineage>
</organism>
<keyword evidence="3" id="KW-1185">Reference proteome</keyword>
<feature type="domain" description="Cupin type-2" evidence="1">
    <location>
        <begin position="64"/>
        <end position="116"/>
    </location>
</feature>
<dbReference type="EMBL" id="SNVJ01000002">
    <property type="protein sequence ID" value="MXP62155.1"/>
    <property type="molecule type" value="Genomic_DNA"/>
</dbReference>
<dbReference type="AlphaFoldDB" id="A0A845B670"/>
<dbReference type="Pfam" id="PF07883">
    <property type="entry name" value="Cupin_2"/>
    <property type="match status" value="1"/>
</dbReference>
<dbReference type="InterPro" id="IPR014710">
    <property type="entry name" value="RmlC-like_jellyroll"/>
</dbReference>
<comment type="caution">
    <text evidence="2">The sequence shown here is derived from an EMBL/GenBank/DDBJ whole genome shotgun (WGS) entry which is preliminary data.</text>
</comment>